<dbReference type="EMBL" id="VLLC01000025">
    <property type="protein sequence ID" value="TWI67799.1"/>
    <property type="molecule type" value="Genomic_DNA"/>
</dbReference>
<dbReference type="OrthoDB" id="9807451at2"/>
<name>A0A562RFF7_9BACT</name>
<dbReference type="RefSeq" id="WP_144685960.1">
    <property type="nucleotide sequence ID" value="NZ_VLLC01000025.1"/>
</dbReference>
<dbReference type="AlphaFoldDB" id="A0A562RFF7"/>
<protein>
    <submittedName>
        <fullName evidence="2">Putative Fe-Mo cluster-binding NifX family protein</fullName>
    </submittedName>
</protein>
<dbReference type="InterPro" id="IPR003731">
    <property type="entry name" value="Di-Nase_FeMo-co_biosynth"/>
</dbReference>
<evidence type="ECO:0000313" key="2">
    <source>
        <dbReference type="EMBL" id="TWI67799.1"/>
    </source>
</evidence>
<comment type="caution">
    <text evidence="2">The sequence shown here is derived from an EMBL/GenBank/DDBJ whole genome shotgun (WGS) entry which is preliminary data.</text>
</comment>
<dbReference type="Proteomes" id="UP000318307">
    <property type="component" value="Unassembled WGS sequence"/>
</dbReference>
<evidence type="ECO:0000259" key="1">
    <source>
        <dbReference type="Pfam" id="PF02579"/>
    </source>
</evidence>
<dbReference type="InterPro" id="IPR036105">
    <property type="entry name" value="DiNase_FeMo-co_biosyn_sf"/>
</dbReference>
<reference evidence="2 3" key="1">
    <citation type="submission" date="2019-07" db="EMBL/GenBank/DDBJ databases">
        <title>Genome sequencing of 100 strains of the haloalkaliphilic chemolithoautotrophic sulfur-oxidizing bacterium Thioalkalivibrio.</title>
        <authorList>
            <person name="Muyzer G."/>
        </authorList>
    </citation>
    <scope>NUCLEOTIDE SEQUENCE [LARGE SCALE GENOMIC DNA]</scope>
    <source>
        <strain evidence="2 3">ASO4-4</strain>
    </source>
</reference>
<dbReference type="Gene3D" id="3.30.420.130">
    <property type="entry name" value="Dinitrogenase iron-molybdenum cofactor biosynthesis domain"/>
    <property type="match status" value="1"/>
</dbReference>
<dbReference type="SUPFAM" id="SSF53146">
    <property type="entry name" value="Nitrogenase accessory factor-like"/>
    <property type="match status" value="1"/>
</dbReference>
<feature type="domain" description="Dinitrogenase iron-molybdenum cofactor biosynthesis" evidence="1">
    <location>
        <begin position="13"/>
        <end position="103"/>
    </location>
</feature>
<proteinExistence type="predicted"/>
<dbReference type="PANTHER" id="PTHR42983">
    <property type="entry name" value="DINITROGENASE IRON-MOLYBDENUM COFACTOR PROTEIN-RELATED"/>
    <property type="match status" value="1"/>
</dbReference>
<organism evidence="2 3">
    <name type="scientific">Desulfobotulus alkaliphilus</name>
    <dbReference type="NCBI Taxonomy" id="622671"/>
    <lineage>
        <taxon>Bacteria</taxon>
        <taxon>Pseudomonadati</taxon>
        <taxon>Thermodesulfobacteriota</taxon>
        <taxon>Desulfobacteria</taxon>
        <taxon>Desulfobacterales</taxon>
        <taxon>Desulfobacteraceae</taxon>
        <taxon>Desulfobotulus</taxon>
    </lineage>
</organism>
<sequence>MKVLVSSQGQTLDAALDPRFGRAACFLLVDTESLEYSVVENFQNLNLPQGAGIQAGKTAAATGAAAVLTGHCGPKAFDVLQAAGIEVVVGASGRVIDAVQHYKNGKLETAMAPDVEGHWV</sequence>
<dbReference type="PANTHER" id="PTHR42983:SF1">
    <property type="entry name" value="IRON-MOLYBDENUM PROTEIN"/>
    <property type="match status" value="1"/>
</dbReference>
<evidence type="ECO:0000313" key="3">
    <source>
        <dbReference type="Proteomes" id="UP000318307"/>
    </source>
</evidence>
<keyword evidence="3" id="KW-1185">Reference proteome</keyword>
<accession>A0A562RFF7</accession>
<dbReference type="Pfam" id="PF02579">
    <property type="entry name" value="Nitro_FeMo-Co"/>
    <property type="match status" value="1"/>
</dbReference>
<gene>
    <name evidence="2" type="ORF">LZ24_02728</name>
</gene>